<dbReference type="EMBL" id="VSSQ01072922">
    <property type="protein sequence ID" value="MPN24171.1"/>
    <property type="molecule type" value="Genomic_DNA"/>
</dbReference>
<reference evidence="2" key="1">
    <citation type="submission" date="2019-08" db="EMBL/GenBank/DDBJ databases">
        <authorList>
            <person name="Kucharzyk K."/>
            <person name="Murdoch R.W."/>
            <person name="Higgins S."/>
            <person name="Loffler F."/>
        </authorList>
    </citation>
    <scope>NUCLEOTIDE SEQUENCE</scope>
</reference>
<dbReference type="InterPro" id="IPR001932">
    <property type="entry name" value="PPM-type_phosphatase-like_dom"/>
</dbReference>
<dbReference type="CDD" id="cd00143">
    <property type="entry name" value="PP2Cc"/>
    <property type="match status" value="1"/>
</dbReference>
<dbReference type="SUPFAM" id="SSF81606">
    <property type="entry name" value="PP2C-like"/>
    <property type="match status" value="1"/>
</dbReference>
<dbReference type="SMART" id="SM00331">
    <property type="entry name" value="PP2C_SIG"/>
    <property type="match status" value="1"/>
</dbReference>
<proteinExistence type="predicted"/>
<dbReference type="Pfam" id="PF00481">
    <property type="entry name" value="PP2C"/>
    <property type="match status" value="1"/>
</dbReference>
<name>A0A645GB90_9ZZZZ</name>
<dbReference type="InterPro" id="IPR036457">
    <property type="entry name" value="PPM-type-like_dom_sf"/>
</dbReference>
<dbReference type="InterPro" id="IPR015655">
    <property type="entry name" value="PP2C"/>
</dbReference>
<evidence type="ECO:0000313" key="2">
    <source>
        <dbReference type="EMBL" id="MPN24171.1"/>
    </source>
</evidence>
<comment type="caution">
    <text evidence="2">The sequence shown here is derived from an EMBL/GenBank/DDBJ whole genome shotgun (WGS) entry which is preliminary data.</text>
</comment>
<organism evidence="2">
    <name type="scientific">bioreactor metagenome</name>
    <dbReference type="NCBI Taxonomy" id="1076179"/>
    <lineage>
        <taxon>unclassified sequences</taxon>
        <taxon>metagenomes</taxon>
        <taxon>ecological metagenomes</taxon>
    </lineage>
</organism>
<dbReference type="PANTHER" id="PTHR47992">
    <property type="entry name" value="PROTEIN PHOSPHATASE"/>
    <property type="match status" value="1"/>
</dbReference>
<protein>
    <submittedName>
        <fullName evidence="2">Serine/threonine phosphatase stp</fullName>
        <ecNumber evidence="2">3.1.3.16</ecNumber>
    </submittedName>
</protein>
<dbReference type="GO" id="GO:0004722">
    <property type="term" value="F:protein serine/threonine phosphatase activity"/>
    <property type="evidence" value="ECO:0007669"/>
    <property type="project" value="UniProtKB-EC"/>
</dbReference>
<dbReference type="PROSITE" id="PS51746">
    <property type="entry name" value="PPM_2"/>
    <property type="match status" value="1"/>
</dbReference>
<keyword evidence="2" id="KW-0378">Hydrolase</keyword>
<dbReference type="AlphaFoldDB" id="A0A645GB90"/>
<gene>
    <name evidence="2" type="primary">stp_16</name>
    <name evidence="2" type="ORF">SDC9_171565</name>
</gene>
<feature type="domain" description="PPM-type phosphatase" evidence="1">
    <location>
        <begin position="1"/>
        <end position="169"/>
    </location>
</feature>
<sequence>MALRGAIETANRNIYAHAERGSGCAGMGTTITAALTGKRIVVANVGDSRAYLFSNGVLRRVTRDHSLVEELMLRGEISPEQAAHHPQRNIITRALGAERDVDVDLFELDWAEGDMLMLCTDGLSATLEEDEMIRILSSESSLEAKCDALCVSALENGGRDNITVILLLNEGGEHG</sequence>
<dbReference type="EC" id="3.1.3.16" evidence="2"/>
<dbReference type="Pfam" id="PF07228">
    <property type="entry name" value="SpoIIE"/>
    <property type="match status" value="1"/>
</dbReference>
<dbReference type="Gene3D" id="3.60.40.10">
    <property type="entry name" value="PPM-type phosphatase domain"/>
    <property type="match status" value="1"/>
</dbReference>
<accession>A0A645GB90</accession>
<dbReference type="SMART" id="SM00332">
    <property type="entry name" value="PP2Cc"/>
    <property type="match status" value="1"/>
</dbReference>
<evidence type="ECO:0000259" key="1">
    <source>
        <dbReference type="PROSITE" id="PS51746"/>
    </source>
</evidence>